<reference evidence="1 2" key="1">
    <citation type="submission" date="2020-10" db="EMBL/GenBank/DDBJ databases">
        <title>Ca. Dormibacterota MAGs.</title>
        <authorList>
            <person name="Montgomery K."/>
        </authorList>
    </citation>
    <scope>NUCLEOTIDE SEQUENCE [LARGE SCALE GENOMIC DNA]</scope>
    <source>
        <strain evidence="1">Mitchell_Peninsula_5</strain>
    </source>
</reference>
<protein>
    <recommendedName>
        <fullName evidence="3">DUF4143 domain-containing protein</fullName>
    </recommendedName>
</protein>
<dbReference type="Proteomes" id="UP000614410">
    <property type="component" value="Unassembled WGS sequence"/>
</dbReference>
<proteinExistence type="predicted"/>
<comment type="caution">
    <text evidence="1">The sequence shown here is derived from an EMBL/GenBank/DDBJ whole genome shotgun (WGS) entry which is preliminary data.</text>
</comment>
<evidence type="ECO:0008006" key="3">
    <source>
        <dbReference type="Google" id="ProtNLM"/>
    </source>
</evidence>
<dbReference type="AlphaFoldDB" id="A0A934NAL3"/>
<sequence length="87" mass="9706">MPAHQFHLRERQGRHEADVLAEIRDGGVVGCEIKAASAPQLRDAQHLVWLRDQLGLRFVAGVVFHTGPRAYELGDRVRAIPICALWG</sequence>
<accession>A0A934NAL3</accession>
<evidence type="ECO:0000313" key="1">
    <source>
        <dbReference type="EMBL" id="MBJ7610282.1"/>
    </source>
</evidence>
<name>A0A934NAL3_9BACT</name>
<organism evidence="1 2">
    <name type="scientific">Candidatus Amunia macphersoniae</name>
    <dbReference type="NCBI Taxonomy" id="3127014"/>
    <lineage>
        <taxon>Bacteria</taxon>
        <taxon>Bacillati</taxon>
        <taxon>Candidatus Dormiibacterota</taxon>
        <taxon>Candidatus Dormibacteria</taxon>
        <taxon>Candidatus Aeolococcales</taxon>
        <taxon>Candidatus Aeolococcaceae</taxon>
        <taxon>Candidatus Amunia</taxon>
    </lineage>
</organism>
<dbReference type="EMBL" id="JAEKNN010000060">
    <property type="protein sequence ID" value="MBJ7610282.1"/>
    <property type="molecule type" value="Genomic_DNA"/>
</dbReference>
<evidence type="ECO:0000313" key="2">
    <source>
        <dbReference type="Proteomes" id="UP000614410"/>
    </source>
</evidence>
<gene>
    <name evidence="1" type="ORF">JF887_12745</name>
</gene>